<dbReference type="InterPro" id="IPR015422">
    <property type="entry name" value="PyrdxlP-dep_Trfase_small"/>
</dbReference>
<dbReference type="FunFam" id="3.40.640.10:FF:000034">
    <property type="entry name" value="Probable glycine dehydrogenase (decarboxylating) subunit 2"/>
    <property type="match status" value="1"/>
</dbReference>
<comment type="cofactor">
    <cofactor evidence="1 6">
        <name>pyridoxal 5'-phosphate</name>
        <dbReference type="ChEBI" id="CHEBI:597326"/>
    </cofactor>
</comment>
<protein>
    <recommendedName>
        <fullName evidence="6">Probable glycine dehydrogenase (decarboxylating) subunit 2</fullName>
        <ecNumber evidence="6">1.4.4.2</ecNumber>
    </recommendedName>
    <alternativeName>
        <fullName evidence="6">Glycine cleavage system P-protein subunit 2</fullName>
    </alternativeName>
    <alternativeName>
        <fullName evidence="6">Glycine decarboxylase subunit 2</fullName>
    </alternativeName>
    <alternativeName>
        <fullName evidence="6">Glycine dehydrogenase (aminomethyl-transferring) subunit 2</fullName>
    </alternativeName>
</protein>
<gene>
    <name evidence="6 9" type="primary">gcvPB</name>
    <name evidence="9" type="ORF">ICC18_07180</name>
</gene>
<accession>A0A926KMV0</accession>
<dbReference type="InterPro" id="IPR015421">
    <property type="entry name" value="PyrdxlP-dep_Trfase_major"/>
</dbReference>
<dbReference type="GO" id="GO:0005960">
    <property type="term" value="C:glycine cleavage complex"/>
    <property type="evidence" value="ECO:0007669"/>
    <property type="project" value="TreeGrafter"/>
</dbReference>
<comment type="subunit">
    <text evidence="6">The glycine cleavage system is composed of four proteins: P, T, L and H. In this organism, the P 'protein' is a heterodimer of two subunits.</text>
</comment>
<evidence type="ECO:0000259" key="8">
    <source>
        <dbReference type="Pfam" id="PF21478"/>
    </source>
</evidence>
<feature type="modified residue" description="N6-(pyridoxal phosphate)lysine" evidence="6">
    <location>
        <position position="284"/>
    </location>
</feature>
<dbReference type="HAMAP" id="MF_00713">
    <property type="entry name" value="GcvPB"/>
    <property type="match status" value="1"/>
</dbReference>
<dbReference type="EMBL" id="JACVVD010000002">
    <property type="protein sequence ID" value="MBD0379891.1"/>
    <property type="molecule type" value="Genomic_DNA"/>
</dbReference>
<dbReference type="Pfam" id="PF02347">
    <property type="entry name" value="GDC-P"/>
    <property type="match status" value="1"/>
</dbReference>
<reference evidence="9" key="1">
    <citation type="submission" date="2020-09" db="EMBL/GenBank/DDBJ databases">
        <title>Draft Genome Sequence of Paenibacillus sp. WST5.</title>
        <authorList>
            <person name="Bao Z."/>
        </authorList>
    </citation>
    <scope>NUCLEOTIDE SEQUENCE</scope>
    <source>
        <strain evidence="9">WST5</strain>
    </source>
</reference>
<comment type="similarity">
    <text evidence="6">Belongs to the GcvP family. C-terminal subunit subfamily.</text>
</comment>
<evidence type="ECO:0000256" key="2">
    <source>
        <dbReference type="ARBA" id="ARBA00003788"/>
    </source>
</evidence>
<dbReference type="GO" id="GO:0019464">
    <property type="term" value="P:glycine decarboxylation via glycine cleavage system"/>
    <property type="evidence" value="ECO:0007669"/>
    <property type="project" value="UniProtKB-UniRule"/>
</dbReference>
<dbReference type="Gene3D" id="3.40.640.10">
    <property type="entry name" value="Type I PLP-dependent aspartate aminotransferase-like (Major domain)"/>
    <property type="match status" value="1"/>
</dbReference>
<evidence type="ECO:0000259" key="7">
    <source>
        <dbReference type="Pfam" id="PF02347"/>
    </source>
</evidence>
<dbReference type="AlphaFoldDB" id="A0A926KMV0"/>
<name>A0A926KMV0_9BACL</name>
<dbReference type="GO" id="GO:0030170">
    <property type="term" value="F:pyridoxal phosphate binding"/>
    <property type="evidence" value="ECO:0007669"/>
    <property type="project" value="TreeGrafter"/>
</dbReference>
<dbReference type="InterPro" id="IPR049315">
    <property type="entry name" value="GDC-P_N"/>
</dbReference>
<comment type="caution">
    <text evidence="9">The sequence shown here is derived from an EMBL/GenBank/DDBJ whole genome shotgun (WGS) entry which is preliminary data.</text>
</comment>
<dbReference type="EC" id="1.4.4.2" evidence="6"/>
<keyword evidence="4 6" id="KW-0560">Oxidoreductase</keyword>
<dbReference type="PANTHER" id="PTHR11773:SF1">
    <property type="entry name" value="GLYCINE DEHYDROGENASE (DECARBOXYLATING), MITOCHONDRIAL"/>
    <property type="match status" value="1"/>
</dbReference>
<dbReference type="PANTHER" id="PTHR11773">
    <property type="entry name" value="GLYCINE DEHYDROGENASE, DECARBOXYLATING"/>
    <property type="match status" value="1"/>
</dbReference>
<evidence type="ECO:0000256" key="5">
    <source>
        <dbReference type="ARBA" id="ARBA00049026"/>
    </source>
</evidence>
<feature type="domain" description="Glycine dehydrogenase C-terminal" evidence="8">
    <location>
        <begin position="365"/>
        <end position="465"/>
    </location>
</feature>
<dbReference type="GO" id="GO:0004375">
    <property type="term" value="F:glycine dehydrogenase (decarboxylating) activity"/>
    <property type="evidence" value="ECO:0007669"/>
    <property type="project" value="UniProtKB-EC"/>
</dbReference>
<evidence type="ECO:0000313" key="10">
    <source>
        <dbReference type="Proteomes" id="UP000650466"/>
    </source>
</evidence>
<keyword evidence="10" id="KW-1185">Reference proteome</keyword>
<evidence type="ECO:0000256" key="1">
    <source>
        <dbReference type="ARBA" id="ARBA00001933"/>
    </source>
</evidence>
<dbReference type="SUPFAM" id="SSF53383">
    <property type="entry name" value="PLP-dependent transferases"/>
    <property type="match status" value="1"/>
</dbReference>
<comment type="function">
    <text evidence="2 6">The glycine cleavage system catalyzes the degradation of glycine. The P protein binds the alpha-amino group of glycine through its pyridoxal phosphate cofactor; CO(2) is released and the remaining methylamine moiety is then transferred to the lipoamide cofactor of the H protein.</text>
</comment>
<evidence type="ECO:0000256" key="6">
    <source>
        <dbReference type="HAMAP-Rule" id="MF_00713"/>
    </source>
</evidence>
<sequence length="498" mass="54987">MSENNVIINQPDINQNGKALIFEMSHPGRIAYALPDSDVPEIDLNEALPAKFQRNSAAELPEVYEVDVIRHYTALSRRNFGIDNGFYPLGSCTMKYNPKINEDVARFPGFAKIHPYQPEESLQGAMELLFNLQNDLEALTGMDRVTLQPAAGAHGEWTGLMMIRSYHESRGEKRTKVICPDSAHGTNPASATVAGFETITIKSNERGLVNLDELRKAVGSDTAALMLTNPNTLGLFEEQIVEIAEIVHAAGGLLYYDGANANAIMGITRPGDMGFDVVHLNLHKTMSTPHGGGGPGAGPVGVKEKLIPFLPTPLVAKRDDGSFYFDYNYPQSIGRVKGYYGNFGILVRAYTYIRTLGPDGLRKVSEFAVLNANYMLARLTPYFDVPHPRFCKHEFVLSGNRQKKHGVRTLDIAKRLLDFGYHPPTIYFPLNVEECIMIEPTETESKQTLDAFVDTMIAIAKEAEENPDLVKNAPYTTVVSRMDEALAARKPVLNCSCG</sequence>
<dbReference type="Gene3D" id="3.90.1150.10">
    <property type="entry name" value="Aspartate Aminotransferase, domain 1"/>
    <property type="match status" value="1"/>
</dbReference>
<organism evidence="9 10">
    <name type="scientific">Paenibacillus sedimenti</name>
    <dbReference type="NCBI Taxonomy" id="2770274"/>
    <lineage>
        <taxon>Bacteria</taxon>
        <taxon>Bacillati</taxon>
        <taxon>Bacillota</taxon>
        <taxon>Bacilli</taxon>
        <taxon>Bacillales</taxon>
        <taxon>Paenibacillaceae</taxon>
        <taxon>Paenibacillus</taxon>
    </lineage>
</organism>
<dbReference type="Proteomes" id="UP000650466">
    <property type="component" value="Unassembled WGS sequence"/>
</dbReference>
<dbReference type="RefSeq" id="WP_188173672.1">
    <property type="nucleotide sequence ID" value="NZ_JACVVD010000002.1"/>
</dbReference>
<evidence type="ECO:0000256" key="3">
    <source>
        <dbReference type="ARBA" id="ARBA00022898"/>
    </source>
</evidence>
<evidence type="ECO:0000313" key="9">
    <source>
        <dbReference type="EMBL" id="MBD0379891.1"/>
    </source>
</evidence>
<feature type="domain" description="Glycine cleavage system P-protein N-terminal" evidence="7">
    <location>
        <begin position="46"/>
        <end position="318"/>
    </location>
</feature>
<dbReference type="Pfam" id="PF21478">
    <property type="entry name" value="GcvP2_C"/>
    <property type="match status" value="1"/>
</dbReference>
<keyword evidence="3 6" id="KW-0663">Pyridoxal phosphate</keyword>
<dbReference type="CDD" id="cd00613">
    <property type="entry name" value="GDC-P"/>
    <property type="match status" value="1"/>
</dbReference>
<dbReference type="FunFam" id="3.90.1150.10:FF:000014">
    <property type="entry name" value="Probable glycine dehydrogenase (decarboxylating) subunit 2"/>
    <property type="match status" value="1"/>
</dbReference>
<dbReference type="InterPro" id="IPR015424">
    <property type="entry name" value="PyrdxlP-dep_Trfase"/>
</dbReference>
<evidence type="ECO:0000256" key="4">
    <source>
        <dbReference type="ARBA" id="ARBA00023002"/>
    </source>
</evidence>
<proteinExistence type="inferred from homology"/>
<dbReference type="NCBIfam" id="NF003346">
    <property type="entry name" value="PRK04366.1"/>
    <property type="match status" value="1"/>
</dbReference>
<comment type="catalytic activity">
    <reaction evidence="5 6">
        <text>N(6)-[(R)-lipoyl]-L-lysyl-[glycine-cleavage complex H protein] + glycine + H(+) = N(6)-[(R)-S(8)-aminomethyldihydrolipoyl]-L-lysyl-[glycine-cleavage complex H protein] + CO2</text>
        <dbReference type="Rhea" id="RHEA:24304"/>
        <dbReference type="Rhea" id="RHEA-COMP:10494"/>
        <dbReference type="Rhea" id="RHEA-COMP:10495"/>
        <dbReference type="ChEBI" id="CHEBI:15378"/>
        <dbReference type="ChEBI" id="CHEBI:16526"/>
        <dbReference type="ChEBI" id="CHEBI:57305"/>
        <dbReference type="ChEBI" id="CHEBI:83099"/>
        <dbReference type="ChEBI" id="CHEBI:83143"/>
        <dbReference type="EC" id="1.4.4.2"/>
    </reaction>
</comment>
<dbReference type="GO" id="GO:0005829">
    <property type="term" value="C:cytosol"/>
    <property type="evidence" value="ECO:0007669"/>
    <property type="project" value="TreeGrafter"/>
</dbReference>
<dbReference type="GO" id="GO:0016594">
    <property type="term" value="F:glycine binding"/>
    <property type="evidence" value="ECO:0007669"/>
    <property type="project" value="TreeGrafter"/>
</dbReference>
<dbReference type="InterPro" id="IPR020581">
    <property type="entry name" value="GDC_P"/>
</dbReference>
<dbReference type="InterPro" id="IPR023012">
    <property type="entry name" value="GcvPB"/>
</dbReference>
<dbReference type="InterPro" id="IPR049316">
    <property type="entry name" value="GDC-P_C"/>
</dbReference>
<dbReference type="Gene3D" id="6.20.440.10">
    <property type="match status" value="1"/>
</dbReference>